<evidence type="ECO:0000313" key="4">
    <source>
        <dbReference type="Proteomes" id="UP001620295"/>
    </source>
</evidence>
<dbReference type="RefSeq" id="WP_404747406.1">
    <property type="nucleotide sequence ID" value="NZ_JBJDQH010000009.1"/>
</dbReference>
<evidence type="ECO:0000256" key="1">
    <source>
        <dbReference type="ARBA" id="ARBA00007789"/>
    </source>
</evidence>
<evidence type="ECO:0000259" key="2">
    <source>
        <dbReference type="Pfam" id="PF00296"/>
    </source>
</evidence>
<reference evidence="3 4" key="1">
    <citation type="submission" date="2024-11" db="EMBL/GenBank/DDBJ databases">
        <title>The Natural Products Discovery Center: Release of the First 8490 Sequenced Strains for Exploring Actinobacteria Biosynthetic Diversity.</title>
        <authorList>
            <person name="Kalkreuter E."/>
            <person name="Kautsar S.A."/>
            <person name="Yang D."/>
            <person name="Bader C.D."/>
            <person name="Teijaro C.N."/>
            <person name="Fluegel L."/>
            <person name="Davis C.M."/>
            <person name="Simpson J.R."/>
            <person name="Lauterbach L."/>
            <person name="Steele A.D."/>
            <person name="Gui C."/>
            <person name="Meng S."/>
            <person name="Li G."/>
            <person name="Viehrig K."/>
            <person name="Ye F."/>
            <person name="Su P."/>
            <person name="Kiefer A.F."/>
            <person name="Nichols A."/>
            <person name="Cepeda A.J."/>
            <person name="Yan W."/>
            <person name="Fan B."/>
            <person name="Jiang Y."/>
            <person name="Adhikari A."/>
            <person name="Zheng C.-J."/>
            <person name="Schuster L."/>
            <person name="Cowan T.M."/>
            <person name="Smanski M.J."/>
            <person name="Chevrette M.G."/>
            <person name="De Carvalho L.P.S."/>
            <person name="Shen B."/>
        </authorList>
    </citation>
    <scope>NUCLEOTIDE SEQUENCE [LARGE SCALE GENOMIC DNA]</scope>
    <source>
        <strain evidence="3 4">NPDC020863</strain>
    </source>
</reference>
<dbReference type="Proteomes" id="UP001620295">
    <property type="component" value="Unassembled WGS sequence"/>
</dbReference>
<dbReference type="NCBIfam" id="TIGR03558">
    <property type="entry name" value="oxido_grp_1"/>
    <property type="match status" value="1"/>
</dbReference>
<dbReference type="PANTHER" id="PTHR30137:SF6">
    <property type="entry name" value="LUCIFERASE-LIKE MONOOXYGENASE"/>
    <property type="match status" value="1"/>
</dbReference>
<sequence length="334" mass="36000">MLDTAPVWQDSTPAAALRESVELARRVDRVGYRRYWVAEHHNAPFIASCAPPALVGQLASSTRHLRVGSGGVMLPNHPPLVIAEQFGTLEALNPGRIDLGIGRSPGTDPNTARALRRVSSPSDSPVFKEQLAELLGYFEPMEPDALGRRIAAVPATDSRPEVWLLGSSIDNARHAGALGLPFAYAHHIRPAGTVDALAAYRDAFRASTTLERPYAIISAAVIAADSDERAAWLAGPVGAILLDKDMRVRNTANPTPHDVAVRAYTAVERATMRRHMEAHLIGGPDTIRERAAELLARTGADELMALSLIHGLDDRARSYELLAQALLPVDTHVG</sequence>
<dbReference type="EMBL" id="JBJDQH010000009">
    <property type="protein sequence ID" value="MFK4268779.1"/>
    <property type="molecule type" value="Genomic_DNA"/>
</dbReference>
<name>A0ABW8LUU2_9ACTN</name>
<comment type="similarity">
    <text evidence="1">To bacterial alkanal monooxygenase alpha and beta chains.</text>
</comment>
<dbReference type="EC" id="1.-.-.-" evidence="3"/>
<comment type="caution">
    <text evidence="3">The sequence shown here is derived from an EMBL/GenBank/DDBJ whole genome shotgun (WGS) entry which is preliminary data.</text>
</comment>
<dbReference type="CDD" id="cd00347">
    <property type="entry name" value="Flavin_utilizing_monoxygenases"/>
    <property type="match status" value="2"/>
</dbReference>
<dbReference type="InterPro" id="IPR011251">
    <property type="entry name" value="Luciferase-like_dom"/>
</dbReference>
<dbReference type="GO" id="GO:0016491">
    <property type="term" value="F:oxidoreductase activity"/>
    <property type="evidence" value="ECO:0007669"/>
    <property type="project" value="UniProtKB-KW"/>
</dbReference>
<proteinExistence type="predicted"/>
<dbReference type="InterPro" id="IPR036661">
    <property type="entry name" value="Luciferase-like_sf"/>
</dbReference>
<dbReference type="InterPro" id="IPR050766">
    <property type="entry name" value="Bact_Lucif_Oxidored"/>
</dbReference>
<dbReference type="PANTHER" id="PTHR30137">
    <property type="entry name" value="LUCIFERASE-LIKE MONOOXYGENASE"/>
    <property type="match status" value="1"/>
</dbReference>
<dbReference type="InterPro" id="IPR019949">
    <property type="entry name" value="CmoO-like"/>
</dbReference>
<dbReference type="SUPFAM" id="SSF51679">
    <property type="entry name" value="Bacterial luciferase-like"/>
    <property type="match status" value="1"/>
</dbReference>
<gene>
    <name evidence="3" type="ORF">ACI2L5_28085</name>
</gene>
<accession>A0ABW8LUU2</accession>
<keyword evidence="4" id="KW-1185">Reference proteome</keyword>
<keyword evidence="3" id="KW-0560">Oxidoreductase</keyword>
<evidence type="ECO:0000313" key="3">
    <source>
        <dbReference type="EMBL" id="MFK4268779.1"/>
    </source>
</evidence>
<feature type="domain" description="Luciferase-like" evidence="2">
    <location>
        <begin position="8"/>
        <end position="301"/>
    </location>
</feature>
<dbReference type="Pfam" id="PF00296">
    <property type="entry name" value="Bac_luciferase"/>
    <property type="match status" value="1"/>
</dbReference>
<protein>
    <submittedName>
        <fullName evidence="3">LLM class flavin-dependent oxidoreductase</fullName>
        <ecNumber evidence="3">1.-.-.-</ecNumber>
    </submittedName>
</protein>
<organism evidence="3 4">
    <name type="scientific">Streptomyces milbemycinicus</name>
    <dbReference type="NCBI Taxonomy" id="476552"/>
    <lineage>
        <taxon>Bacteria</taxon>
        <taxon>Bacillati</taxon>
        <taxon>Actinomycetota</taxon>
        <taxon>Actinomycetes</taxon>
        <taxon>Kitasatosporales</taxon>
        <taxon>Streptomycetaceae</taxon>
        <taxon>Streptomyces</taxon>
    </lineage>
</organism>
<dbReference type="Gene3D" id="3.20.20.30">
    <property type="entry name" value="Luciferase-like domain"/>
    <property type="match status" value="1"/>
</dbReference>